<comment type="caution">
    <text evidence="2">The sequence shown here is derived from an EMBL/GenBank/DDBJ whole genome shotgun (WGS) entry which is preliminary data.</text>
</comment>
<dbReference type="AlphaFoldDB" id="V6TTD3"/>
<evidence type="ECO:0000313" key="3">
    <source>
        <dbReference type="Proteomes" id="UP000018040"/>
    </source>
</evidence>
<protein>
    <submittedName>
        <fullName evidence="2">Uncharacterized protein</fullName>
    </submittedName>
</protein>
<feature type="non-terminal residue" evidence="2">
    <location>
        <position position="1"/>
    </location>
</feature>
<dbReference type="VEuPathDB" id="GiardiaDB:QR46_3494"/>
<name>V6TTD3_GIAIN</name>
<evidence type="ECO:0000313" key="1">
    <source>
        <dbReference type="EMBL" id="ESU41550.1"/>
    </source>
</evidence>
<organism evidence="2 3">
    <name type="scientific">Giardia intestinalis</name>
    <name type="common">Giardia lamblia</name>
    <dbReference type="NCBI Taxonomy" id="5741"/>
    <lineage>
        <taxon>Eukaryota</taxon>
        <taxon>Metamonada</taxon>
        <taxon>Diplomonadida</taxon>
        <taxon>Hexamitidae</taxon>
        <taxon>Giardiinae</taxon>
        <taxon>Giardia</taxon>
    </lineage>
</organism>
<dbReference type="EMBL" id="AHHH01000122">
    <property type="protein sequence ID" value="ESU41550.1"/>
    <property type="molecule type" value="Genomic_DNA"/>
</dbReference>
<reference evidence="2 3" key="3">
    <citation type="journal article" date="2013" name="Genome Biol. Evol.">
        <title>Genome sequencing of Giardia lamblia genotypes A2 and B isolates (DH and GS) and comparative analysis with the genomes of genotypes A1 and E (WB and Pig).</title>
        <authorList>
            <person name="Adam R.D."/>
            <person name="Dahlstrom E.W."/>
            <person name="Martens C.A."/>
            <person name="Bruno D.P."/>
            <person name="Barbian K.D."/>
            <person name="Ricklefs S.M."/>
            <person name="Hernandez M.M."/>
            <person name="Narla N.P."/>
            <person name="Patel R.B."/>
            <person name="Porcella S.F."/>
            <person name="Nash T.E."/>
        </authorList>
    </citation>
    <scope>NUCLEOTIDE SEQUENCE [LARGE SCALE GENOMIC DNA]</scope>
    <source>
        <strain evidence="2 3">GS</strain>
    </source>
</reference>
<proteinExistence type="predicted"/>
<reference evidence="3" key="1">
    <citation type="submission" date="2012-02" db="EMBL/GenBank/DDBJ databases">
        <title>Genome sequencing of Giardia lamblia Genotypes A2 and B isolates (DH and GS) and comparative analysis with the genomes of Genotypes A1 and E (WB and Pig).</title>
        <authorList>
            <person name="Adam R."/>
            <person name="Dahlstrom E."/>
            <person name="Martens C."/>
            <person name="Bruno D."/>
            <person name="Barbian K."/>
            <person name="Porcella S.F."/>
            <person name="Nash T."/>
        </authorList>
    </citation>
    <scope>NUCLEOTIDE SEQUENCE</scope>
    <source>
        <strain evidence="3">GS</strain>
    </source>
</reference>
<gene>
    <name evidence="2" type="ORF">GSB_152885</name>
    <name evidence="1" type="ORF">GSB_153667</name>
</gene>
<reference evidence="2" key="2">
    <citation type="submission" date="2012-02" db="EMBL/GenBank/DDBJ databases">
        <authorList>
            <person name="Feng W."/>
            <person name="Liu Z."/>
            <person name="Li S."/>
            <person name="Tang W."/>
            <person name="Yang J."/>
        </authorList>
    </citation>
    <scope>NUCLEOTIDE SEQUENCE</scope>
    <source>
        <strain evidence="2">GS</strain>
    </source>
</reference>
<accession>V6TTD3</accession>
<sequence length="46" mass="5059">VPLDANAERDIGALEKPGMQDRRCRQCALQSREAQLPAATAGHRKE</sequence>
<dbReference type="Proteomes" id="UP000018040">
    <property type="component" value="Unassembled WGS sequence"/>
</dbReference>
<dbReference type="EMBL" id="AHHH01000091">
    <property type="protein sequence ID" value="ESU42228.1"/>
    <property type="molecule type" value="Genomic_DNA"/>
</dbReference>
<evidence type="ECO:0000313" key="2">
    <source>
        <dbReference type="EMBL" id="ESU42228.1"/>
    </source>
</evidence>